<dbReference type="EMBL" id="CAJVPU010004216">
    <property type="protein sequence ID" value="CAG8529671.1"/>
    <property type="molecule type" value="Genomic_DNA"/>
</dbReference>
<gene>
    <name evidence="1" type="ORF">DHETER_LOCUS4306</name>
</gene>
<keyword evidence="2" id="KW-1185">Reference proteome</keyword>
<accession>A0ACA9LHD9</accession>
<reference evidence="1" key="1">
    <citation type="submission" date="2021-06" db="EMBL/GenBank/DDBJ databases">
        <authorList>
            <person name="Kallberg Y."/>
            <person name="Tangrot J."/>
            <person name="Rosling A."/>
        </authorList>
    </citation>
    <scope>NUCLEOTIDE SEQUENCE</scope>
    <source>
        <strain evidence="1">IL203A</strain>
    </source>
</reference>
<name>A0ACA9LHD9_9GLOM</name>
<organism evidence="1 2">
    <name type="scientific">Dentiscutata heterogama</name>
    <dbReference type="NCBI Taxonomy" id="1316150"/>
    <lineage>
        <taxon>Eukaryota</taxon>
        <taxon>Fungi</taxon>
        <taxon>Fungi incertae sedis</taxon>
        <taxon>Mucoromycota</taxon>
        <taxon>Glomeromycotina</taxon>
        <taxon>Glomeromycetes</taxon>
        <taxon>Diversisporales</taxon>
        <taxon>Gigasporaceae</taxon>
        <taxon>Dentiscutata</taxon>
    </lineage>
</organism>
<dbReference type="Proteomes" id="UP000789702">
    <property type="component" value="Unassembled WGS sequence"/>
</dbReference>
<evidence type="ECO:0000313" key="2">
    <source>
        <dbReference type="Proteomes" id="UP000789702"/>
    </source>
</evidence>
<proteinExistence type="predicted"/>
<evidence type="ECO:0000313" key="1">
    <source>
        <dbReference type="EMBL" id="CAG8529671.1"/>
    </source>
</evidence>
<protein>
    <submittedName>
        <fullName evidence="1">2678_t:CDS:1</fullName>
    </submittedName>
</protein>
<feature type="non-terminal residue" evidence="1">
    <location>
        <position position="1"/>
    </location>
</feature>
<comment type="caution">
    <text evidence="1">The sequence shown here is derived from an EMBL/GenBank/DDBJ whole genome shotgun (WGS) entry which is preliminary data.</text>
</comment>
<sequence length="525" mass="62068">IHLCQDMYVNSQHERENFILDLTPKKRALDDQYEEISKFTKYNNDDSIRTFRKSNTINTDFSENLSLNNTESYIDDPKVNSKKGARTPANLIFNRFKIFFHATCNANSGLPKHHILNIVKNSKEMSKEMSTNIVIQHIFPKQFGHCNVFDYDNNGQLSVESLFQSYQNRITEIQKSSADIPHRLTQVLPMIREMISNHKKCGYKYLLNRFCPVARDRLSTSPTDINYYIQSSSNTNQVYTFVCAVLQQVIPEIFWAMEVFILLRFYEELSLHNVLKKFKIMQCAWLIVEGNKNNKVEADKRSEILYEFIWWIFDCFVISLLQTTFYITTHTMYENRVFYYRKDVWLQLEKNAQLLDKKFSDLDNVALCFDEIYECLKYFKQSLTENRRAQSKIYFAKVEVQREMELAVFPFVKRDNDVMLRFLADFLYISADKENVERFITTMYKDHPCAVNKEKSLTNFDIIVNRKPIKKLSNTFASHVGLSNSLFNIIYIGYSLRILIKNYVDIENTLTVKDFIEAFKQAMIE</sequence>